<sequence length="405" mass="42840">MIFSRSDARLRARPGSRTLVAALALTFAAGVVSPPVAGAAAGAGSGASAVLPAPTGPHPVGVDTLHLVDESRADRWRPEEDREVMVSLWYPALAPSDMRAPYTTEAVSAAIIAGHGLALPGDTLTKVTTHSFAGAPGRPAPGGRPLVVLSPGAGLSRESLTTLAEDLASRGYVVAGIDHKYEATAEFPDGRVTECLLCDEASSRELGAELSRGRAADTSFVIDELTRDRPAWSRAALIDQTRIAVAGHSLGGSAALTAMATDDRIDAGVNLDGTFQTSAAEAGLDRPFLMMGAQAHAVPPGEEGHDETWPREWDHLQDWRRWLQVCNAGHMAFTDLPVLADAFEVPGLAPTPDCENPRVGELTGDRSAAVTRTYTGAFLDQHLRDVDSPLLRSPSRHYPEVEFHG</sequence>
<dbReference type="AlphaFoldDB" id="A0A221VVY9"/>
<dbReference type="Pfam" id="PF12740">
    <property type="entry name" value="PETase"/>
    <property type="match status" value="1"/>
</dbReference>
<organism evidence="2 3">
    <name type="scientific">Actinoalloteichus hoggarensis</name>
    <dbReference type="NCBI Taxonomy" id="1470176"/>
    <lineage>
        <taxon>Bacteria</taxon>
        <taxon>Bacillati</taxon>
        <taxon>Actinomycetota</taxon>
        <taxon>Actinomycetes</taxon>
        <taxon>Pseudonocardiales</taxon>
        <taxon>Pseudonocardiaceae</taxon>
        <taxon>Actinoalloteichus</taxon>
    </lineage>
</organism>
<dbReference type="RefSeq" id="WP_093939561.1">
    <property type="nucleotide sequence ID" value="NZ_CP022521.1"/>
</dbReference>
<gene>
    <name evidence="2" type="ORF">AHOG_00175</name>
</gene>
<dbReference type="PANTHER" id="PTHR10272">
    <property type="entry name" value="PLATELET-ACTIVATING FACTOR ACETYLHYDROLASE"/>
    <property type="match status" value="1"/>
</dbReference>
<keyword evidence="2" id="KW-0378">Hydrolase</keyword>
<evidence type="ECO:0000313" key="3">
    <source>
        <dbReference type="Proteomes" id="UP000204221"/>
    </source>
</evidence>
<dbReference type="KEGG" id="ahg:AHOG_00175"/>
<dbReference type="SUPFAM" id="SSF53474">
    <property type="entry name" value="alpha/beta-Hydrolases"/>
    <property type="match status" value="1"/>
</dbReference>
<dbReference type="Gene3D" id="3.40.50.1820">
    <property type="entry name" value="alpha/beta hydrolase"/>
    <property type="match status" value="1"/>
</dbReference>
<dbReference type="PANTHER" id="PTHR10272:SF0">
    <property type="entry name" value="PLATELET-ACTIVATING FACTOR ACETYLHYDROLASE"/>
    <property type="match status" value="1"/>
</dbReference>
<name>A0A221VVY9_9PSEU</name>
<protein>
    <submittedName>
        <fullName evidence="2">Alpha/beta hydrolase family protein</fullName>
    </submittedName>
</protein>
<evidence type="ECO:0000313" key="2">
    <source>
        <dbReference type="EMBL" id="ASO17710.1"/>
    </source>
</evidence>
<proteinExistence type="predicted"/>
<dbReference type="EMBL" id="CP022521">
    <property type="protein sequence ID" value="ASO17710.1"/>
    <property type="molecule type" value="Genomic_DNA"/>
</dbReference>
<feature type="domain" description="PET hydrolase/cutinase-like" evidence="1">
    <location>
        <begin position="147"/>
        <end position="332"/>
    </location>
</feature>
<dbReference type="GO" id="GO:0003847">
    <property type="term" value="F:1-alkyl-2-acetylglycerophosphocholine esterase activity"/>
    <property type="evidence" value="ECO:0007669"/>
    <property type="project" value="TreeGrafter"/>
</dbReference>
<keyword evidence="3" id="KW-1185">Reference proteome</keyword>
<reference evidence="2 3" key="1">
    <citation type="submission" date="2017-07" db="EMBL/GenBank/DDBJ databases">
        <title>Complete genome sequence of Actinoalloteichus hoggarensis DSM 45943, type strain of Actinoalloteichus hoggarensis.</title>
        <authorList>
            <person name="Ruckert C."/>
            <person name="Nouioui I."/>
            <person name="Willmese J."/>
            <person name="van Wezel G."/>
            <person name="Klenk H.-P."/>
            <person name="Kalinowski J."/>
            <person name="Zotchev S.B."/>
        </authorList>
    </citation>
    <scope>NUCLEOTIDE SEQUENCE [LARGE SCALE GENOMIC DNA]</scope>
    <source>
        <strain evidence="2 3">DSM 45943</strain>
    </source>
</reference>
<accession>A0A221VVY9</accession>
<dbReference type="InterPro" id="IPR041127">
    <property type="entry name" value="PET_hydrolase/cutinase-like"/>
</dbReference>
<evidence type="ECO:0000259" key="1">
    <source>
        <dbReference type="Pfam" id="PF12740"/>
    </source>
</evidence>
<dbReference type="InterPro" id="IPR029058">
    <property type="entry name" value="AB_hydrolase_fold"/>
</dbReference>
<dbReference type="OrthoDB" id="569821at2"/>
<dbReference type="Proteomes" id="UP000204221">
    <property type="component" value="Chromosome"/>
</dbReference>